<dbReference type="AlphaFoldDB" id="A0A543HJI4"/>
<dbReference type="Proteomes" id="UP000316747">
    <property type="component" value="Unassembled WGS sequence"/>
</dbReference>
<feature type="region of interest" description="Disordered" evidence="1">
    <location>
        <begin position="345"/>
        <end position="435"/>
    </location>
</feature>
<dbReference type="EMBL" id="VFPM01000003">
    <property type="protein sequence ID" value="TQM58498.1"/>
    <property type="molecule type" value="Genomic_DNA"/>
</dbReference>
<organism evidence="2 3">
    <name type="scientific">Humibacillus xanthopallidus</name>
    <dbReference type="NCBI Taxonomy" id="412689"/>
    <lineage>
        <taxon>Bacteria</taxon>
        <taxon>Bacillati</taxon>
        <taxon>Actinomycetota</taxon>
        <taxon>Actinomycetes</taxon>
        <taxon>Micrococcales</taxon>
        <taxon>Intrasporangiaceae</taxon>
        <taxon>Humibacillus</taxon>
    </lineage>
</organism>
<accession>A0A543HJI4</accession>
<feature type="compositionally biased region" description="Low complexity" evidence="1">
    <location>
        <begin position="404"/>
        <end position="435"/>
    </location>
</feature>
<reference evidence="2 3" key="1">
    <citation type="submission" date="2019-06" db="EMBL/GenBank/DDBJ databases">
        <title>Genome sequencing of plant associated microbes to promote plant fitness in Sorghum bicolor and Oryza sativa.</title>
        <authorList>
            <person name="Coleman-Derr D."/>
        </authorList>
    </citation>
    <scope>NUCLEOTIDE SEQUENCE [LARGE SCALE GENOMIC DNA]</scope>
    <source>
        <strain evidence="2 3">KV-663</strain>
    </source>
</reference>
<evidence type="ECO:0000313" key="3">
    <source>
        <dbReference type="Proteomes" id="UP000316747"/>
    </source>
</evidence>
<dbReference type="InterPro" id="IPR003615">
    <property type="entry name" value="HNH_nuc"/>
</dbReference>
<keyword evidence="3" id="KW-1185">Reference proteome</keyword>
<name>A0A543HJI4_9MICO</name>
<dbReference type="CDD" id="cd00085">
    <property type="entry name" value="HNHc"/>
    <property type="match status" value="1"/>
</dbReference>
<sequence length="632" mass="67924">MFEWSQWFSPRGCQGMGVHSFRSARATSGAELSSDRACDAVIDLEDLVGLYRRRDADRVALRQQDLSLAERVVRTGVAQHVISARLPVLVAELVEAASDDVAARRSTDLEQQVNADLRVVEAVERCKAVLDAVGLEALARLQGDIESSEQLRSVDLGRREAPGWLDAAELTAMEVTTATGLGTHDIHSRLGLATCRTVIARELRSRLQSGALSLHRACTIHAETRRLPDDVGLEIIDTVLREKDGAPPSPSLFRQRLSRACLAADREAGERRREARRRRRGAFALIEPDGLGALHVTNDADKIIGAMERVDAIARAARNGGDSRDLDSLRADVITDILMFGWPSTAEMPASHDDSVPSETTGPVPAERAAGEAEAAGEARVSGEAVAPVGPAGDAAATGESRVAGEATAPQATAGGAGAAAGPATAARANRPAGRFDQPRVVEDWFTRLGQRPAAKVCIVVPFTTAVGVTDGPCEVPGYGWVVADHARKIILNSGSTWHRLSVDAETGAAVRLETTSYRPTAAMRAHVEAVDGTCRAPGCTVPAARCDLDHDIPWPHGPTDVANLTSKHRQHHNAHTHGHWRVDRDSEGLVRWRTKAGRTYETRPKDWLDGVREQTTRQAVVVPLADDPPPF</sequence>
<evidence type="ECO:0008006" key="4">
    <source>
        <dbReference type="Google" id="ProtNLM"/>
    </source>
</evidence>
<comment type="caution">
    <text evidence="2">The sequence shown here is derived from an EMBL/GenBank/DDBJ whole genome shotgun (WGS) entry which is preliminary data.</text>
</comment>
<protein>
    <recommendedName>
        <fullName evidence="4">HNH endonuclease</fullName>
    </recommendedName>
</protein>
<proteinExistence type="predicted"/>
<evidence type="ECO:0000313" key="2">
    <source>
        <dbReference type="EMBL" id="TQM58498.1"/>
    </source>
</evidence>
<feature type="compositionally biased region" description="Low complexity" evidence="1">
    <location>
        <begin position="366"/>
        <end position="397"/>
    </location>
</feature>
<gene>
    <name evidence="2" type="ORF">FBY41_3866</name>
</gene>
<evidence type="ECO:0000256" key="1">
    <source>
        <dbReference type="SAM" id="MobiDB-lite"/>
    </source>
</evidence>